<keyword evidence="3" id="KW-1185">Reference proteome</keyword>
<evidence type="ECO:0000256" key="1">
    <source>
        <dbReference type="SAM" id="MobiDB-lite"/>
    </source>
</evidence>
<sequence length="77" mass="8308">MSRNRRTVIGDRGAAAGTADPTHGMGCLSGWSHGRAGNRVSTSIDQPAGGLYANPATLSATTIYLQYRRQWRYLKIA</sequence>
<accession>A0ABR1SMG0</accession>
<organism evidence="2 3">
    <name type="scientific">Apiospora rasikravindrae</name>
    <dbReference type="NCBI Taxonomy" id="990691"/>
    <lineage>
        <taxon>Eukaryota</taxon>
        <taxon>Fungi</taxon>
        <taxon>Dikarya</taxon>
        <taxon>Ascomycota</taxon>
        <taxon>Pezizomycotina</taxon>
        <taxon>Sordariomycetes</taxon>
        <taxon>Xylariomycetidae</taxon>
        <taxon>Amphisphaeriales</taxon>
        <taxon>Apiosporaceae</taxon>
        <taxon>Apiospora</taxon>
    </lineage>
</organism>
<feature type="region of interest" description="Disordered" evidence="1">
    <location>
        <begin position="1"/>
        <end position="21"/>
    </location>
</feature>
<dbReference type="Proteomes" id="UP001444661">
    <property type="component" value="Unassembled WGS sequence"/>
</dbReference>
<dbReference type="EMBL" id="JAQQWK010000009">
    <property type="protein sequence ID" value="KAK8035486.1"/>
    <property type="molecule type" value="Genomic_DNA"/>
</dbReference>
<evidence type="ECO:0000313" key="2">
    <source>
        <dbReference type="EMBL" id="KAK8035486.1"/>
    </source>
</evidence>
<reference evidence="2 3" key="1">
    <citation type="submission" date="2023-01" db="EMBL/GenBank/DDBJ databases">
        <title>Analysis of 21 Apiospora genomes using comparative genomics revels a genus with tremendous synthesis potential of carbohydrate active enzymes and secondary metabolites.</title>
        <authorList>
            <person name="Sorensen T."/>
        </authorList>
    </citation>
    <scope>NUCLEOTIDE SEQUENCE [LARGE SCALE GENOMIC DNA]</scope>
    <source>
        <strain evidence="2 3">CBS 33761</strain>
    </source>
</reference>
<name>A0ABR1SMG0_9PEZI</name>
<protein>
    <submittedName>
        <fullName evidence="2">Uncharacterized protein</fullName>
    </submittedName>
</protein>
<evidence type="ECO:0000313" key="3">
    <source>
        <dbReference type="Proteomes" id="UP001444661"/>
    </source>
</evidence>
<comment type="caution">
    <text evidence="2">The sequence shown here is derived from an EMBL/GenBank/DDBJ whole genome shotgun (WGS) entry which is preliminary data.</text>
</comment>
<gene>
    <name evidence="2" type="ORF">PG993_010481</name>
</gene>
<proteinExistence type="predicted"/>